<dbReference type="InterPro" id="IPR000014">
    <property type="entry name" value="PAS"/>
</dbReference>
<feature type="domain" description="PAC" evidence="7">
    <location>
        <begin position="225"/>
        <end position="277"/>
    </location>
</feature>
<keyword evidence="9" id="KW-1185">Reference proteome</keyword>
<dbReference type="CDD" id="cd00130">
    <property type="entry name" value="PAS"/>
    <property type="match status" value="1"/>
</dbReference>
<dbReference type="InterPro" id="IPR035965">
    <property type="entry name" value="PAS-like_dom_sf"/>
</dbReference>
<gene>
    <name evidence="8" type="ORF">NGM99_11340</name>
</gene>
<comment type="catalytic activity">
    <reaction evidence="1">
        <text>ATP + protein L-histidine = ADP + protein N-phospho-L-histidine.</text>
        <dbReference type="EC" id="2.7.13.3"/>
    </reaction>
</comment>
<dbReference type="RefSeq" id="WP_252818968.1">
    <property type="nucleotide sequence ID" value="NZ_JAMXQS010000005.1"/>
</dbReference>
<keyword evidence="5" id="KW-0418">Kinase</keyword>
<feature type="domain" description="PAS" evidence="6">
    <location>
        <begin position="152"/>
        <end position="222"/>
    </location>
</feature>
<dbReference type="EC" id="2.7.13.3" evidence="2"/>
<keyword evidence="3" id="KW-0597">Phosphoprotein</keyword>
<dbReference type="Pfam" id="PF08448">
    <property type="entry name" value="PAS_4"/>
    <property type="match status" value="1"/>
</dbReference>
<sequence>MARLIRKQDWAATPLGPVTRWPQSLKTIVELMLGSPSMMSLVWGPNAIHLYNDRFADLLHEHRTLALGRSAFETFARSRDVFADDVAAGMAGRSARLLAQRYPVFREGRLQDAWFDVDYAPVHDETGQVAGVLWTLKEITQHVLMQNALRLSEARHRLLIENWPQAVWETDADGVVVSDSPSWRAYTGQTLEEWLRYGWLNAIHPDDRDHTEQQWREAITERTPVDAEFRLRAPDGGWRWTNVRAAPVLDTKGRIEKWAGMNIDIDARKRAEAALRESEDKYRTLFESIDEGFCVLEVLYDKGG</sequence>
<dbReference type="PANTHER" id="PTHR43304:SF1">
    <property type="entry name" value="PAC DOMAIN-CONTAINING PROTEIN"/>
    <property type="match status" value="1"/>
</dbReference>
<evidence type="ECO:0000256" key="5">
    <source>
        <dbReference type="ARBA" id="ARBA00022777"/>
    </source>
</evidence>
<dbReference type="EMBL" id="JAMXQS010000005">
    <property type="protein sequence ID" value="MCO6050378.1"/>
    <property type="molecule type" value="Genomic_DNA"/>
</dbReference>
<evidence type="ECO:0000313" key="9">
    <source>
        <dbReference type="Proteomes" id="UP001205906"/>
    </source>
</evidence>
<evidence type="ECO:0000259" key="6">
    <source>
        <dbReference type="PROSITE" id="PS50112"/>
    </source>
</evidence>
<reference evidence="8 9" key="1">
    <citation type="submission" date="2022-06" db="EMBL/GenBank/DDBJ databases">
        <title>Mesorhizobium sp. strain RP14 Genome sequencing and assembly.</title>
        <authorList>
            <person name="Kim I."/>
        </authorList>
    </citation>
    <scope>NUCLEOTIDE SEQUENCE [LARGE SCALE GENOMIC DNA]</scope>
    <source>
        <strain evidence="9">RP14(2022)</strain>
    </source>
</reference>
<accession>A0ABT1C7C6</accession>
<dbReference type="NCBIfam" id="TIGR00229">
    <property type="entry name" value="sensory_box"/>
    <property type="match status" value="1"/>
</dbReference>
<name>A0ABT1C7C6_9HYPH</name>
<dbReference type="InterPro" id="IPR013656">
    <property type="entry name" value="PAS_4"/>
</dbReference>
<evidence type="ECO:0000259" key="7">
    <source>
        <dbReference type="PROSITE" id="PS50113"/>
    </source>
</evidence>
<dbReference type="PROSITE" id="PS50113">
    <property type="entry name" value="PAC"/>
    <property type="match status" value="1"/>
</dbReference>
<evidence type="ECO:0000256" key="3">
    <source>
        <dbReference type="ARBA" id="ARBA00022553"/>
    </source>
</evidence>
<dbReference type="SMART" id="SM00091">
    <property type="entry name" value="PAS"/>
    <property type="match status" value="1"/>
</dbReference>
<dbReference type="SMART" id="SM00086">
    <property type="entry name" value="PAC"/>
    <property type="match status" value="2"/>
</dbReference>
<evidence type="ECO:0000313" key="8">
    <source>
        <dbReference type="EMBL" id="MCO6050378.1"/>
    </source>
</evidence>
<dbReference type="PROSITE" id="PS50112">
    <property type="entry name" value="PAS"/>
    <property type="match status" value="1"/>
</dbReference>
<protein>
    <recommendedName>
        <fullName evidence="2">histidine kinase</fullName>
        <ecNumber evidence="2">2.7.13.3</ecNumber>
    </recommendedName>
</protein>
<dbReference type="InterPro" id="IPR052162">
    <property type="entry name" value="Sensor_kinase/Photoreceptor"/>
</dbReference>
<dbReference type="SUPFAM" id="SSF55785">
    <property type="entry name" value="PYP-like sensor domain (PAS domain)"/>
    <property type="match status" value="3"/>
</dbReference>
<dbReference type="InterPro" id="IPR013655">
    <property type="entry name" value="PAS_fold_3"/>
</dbReference>
<dbReference type="Proteomes" id="UP001205906">
    <property type="component" value="Unassembled WGS sequence"/>
</dbReference>
<dbReference type="Gene3D" id="3.30.450.20">
    <property type="entry name" value="PAS domain"/>
    <property type="match status" value="3"/>
</dbReference>
<evidence type="ECO:0000256" key="2">
    <source>
        <dbReference type="ARBA" id="ARBA00012438"/>
    </source>
</evidence>
<evidence type="ECO:0000256" key="1">
    <source>
        <dbReference type="ARBA" id="ARBA00000085"/>
    </source>
</evidence>
<evidence type="ECO:0000256" key="4">
    <source>
        <dbReference type="ARBA" id="ARBA00022679"/>
    </source>
</evidence>
<organism evidence="8 9">
    <name type="scientific">Mesorhizobium liriopis</name>
    <dbReference type="NCBI Taxonomy" id="2953882"/>
    <lineage>
        <taxon>Bacteria</taxon>
        <taxon>Pseudomonadati</taxon>
        <taxon>Pseudomonadota</taxon>
        <taxon>Alphaproteobacteria</taxon>
        <taxon>Hyphomicrobiales</taxon>
        <taxon>Phyllobacteriaceae</taxon>
        <taxon>Mesorhizobium</taxon>
    </lineage>
</organism>
<proteinExistence type="predicted"/>
<keyword evidence="4" id="KW-0808">Transferase</keyword>
<dbReference type="Pfam" id="PF08447">
    <property type="entry name" value="PAS_3"/>
    <property type="match status" value="1"/>
</dbReference>
<dbReference type="PANTHER" id="PTHR43304">
    <property type="entry name" value="PHYTOCHROME-LIKE PROTEIN CPH1"/>
    <property type="match status" value="1"/>
</dbReference>
<dbReference type="InterPro" id="IPR000700">
    <property type="entry name" value="PAS-assoc_C"/>
</dbReference>
<dbReference type="InterPro" id="IPR001610">
    <property type="entry name" value="PAC"/>
</dbReference>
<comment type="caution">
    <text evidence="8">The sequence shown here is derived from an EMBL/GenBank/DDBJ whole genome shotgun (WGS) entry which is preliminary data.</text>
</comment>